<evidence type="ECO:0008006" key="3">
    <source>
        <dbReference type="Google" id="ProtNLM"/>
    </source>
</evidence>
<name>A0A2G8KUW6_STIJA</name>
<gene>
    <name evidence="1" type="ORF">BSL78_11328</name>
</gene>
<evidence type="ECO:0000313" key="1">
    <source>
        <dbReference type="EMBL" id="PIK51804.1"/>
    </source>
</evidence>
<protein>
    <recommendedName>
        <fullName evidence="3">Reverse transcriptase domain-containing protein</fullName>
    </recommendedName>
</protein>
<sequence>MTSLIATTAWRSWKKNSRLSKTFWNVPGALLLLDFEKAFDKLDWGFVQDTLAFFNFGPDLKQWISTFYRNLDIRIQDQTIIRLLLENYQKFLSSFEEQQWRSSLHIRQSSFPSSGTYQRLDTVRSILCQKGDLNIRQISQHLFPPSRRRRESEPIYFKGRLTSSLSFEETFEGIFSDDEETVVDPLSTSSFT</sequence>
<dbReference type="Proteomes" id="UP000230750">
    <property type="component" value="Unassembled WGS sequence"/>
</dbReference>
<dbReference type="OrthoDB" id="1934719at2759"/>
<evidence type="ECO:0000313" key="2">
    <source>
        <dbReference type="Proteomes" id="UP000230750"/>
    </source>
</evidence>
<keyword evidence="2" id="KW-1185">Reference proteome</keyword>
<dbReference type="AlphaFoldDB" id="A0A2G8KUW6"/>
<proteinExistence type="predicted"/>
<organism evidence="1 2">
    <name type="scientific">Stichopus japonicus</name>
    <name type="common">Sea cucumber</name>
    <dbReference type="NCBI Taxonomy" id="307972"/>
    <lineage>
        <taxon>Eukaryota</taxon>
        <taxon>Metazoa</taxon>
        <taxon>Echinodermata</taxon>
        <taxon>Eleutherozoa</taxon>
        <taxon>Echinozoa</taxon>
        <taxon>Holothuroidea</taxon>
        <taxon>Aspidochirotacea</taxon>
        <taxon>Aspidochirotida</taxon>
        <taxon>Stichopodidae</taxon>
        <taxon>Apostichopus</taxon>
    </lineage>
</organism>
<accession>A0A2G8KUW6</accession>
<dbReference type="EMBL" id="MRZV01000356">
    <property type="protein sequence ID" value="PIK51804.1"/>
    <property type="molecule type" value="Genomic_DNA"/>
</dbReference>
<reference evidence="1 2" key="1">
    <citation type="journal article" date="2017" name="PLoS Biol.">
        <title>The sea cucumber genome provides insights into morphological evolution and visceral regeneration.</title>
        <authorList>
            <person name="Zhang X."/>
            <person name="Sun L."/>
            <person name="Yuan J."/>
            <person name="Sun Y."/>
            <person name="Gao Y."/>
            <person name="Zhang L."/>
            <person name="Li S."/>
            <person name="Dai H."/>
            <person name="Hamel J.F."/>
            <person name="Liu C."/>
            <person name="Yu Y."/>
            <person name="Liu S."/>
            <person name="Lin W."/>
            <person name="Guo K."/>
            <person name="Jin S."/>
            <person name="Xu P."/>
            <person name="Storey K.B."/>
            <person name="Huan P."/>
            <person name="Zhang T."/>
            <person name="Zhou Y."/>
            <person name="Zhang J."/>
            <person name="Lin C."/>
            <person name="Li X."/>
            <person name="Xing L."/>
            <person name="Huo D."/>
            <person name="Sun M."/>
            <person name="Wang L."/>
            <person name="Mercier A."/>
            <person name="Li F."/>
            <person name="Yang H."/>
            <person name="Xiang J."/>
        </authorList>
    </citation>
    <scope>NUCLEOTIDE SEQUENCE [LARGE SCALE GENOMIC DNA]</scope>
    <source>
        <strain evidence="1">Shaxun</strain>
        <tissue evidence="1">Muscle</tissue>
    </source>
</reference>
<comment type="caution">
    <text evidence="1">The sequence shown here is derived from an EMBL/GenBank/DDBJ whole genome shotgun (WGS) entry which is preliminary data.</text>
</comment>